<dbReference type="RefSeq" id="WP_343942672.1">
    <property type="nucleotide sequence ID" value="NZ_BAAAHP010000101.1"/>
</dbReference>
<dbReference type="InterPro" id="IPR050631">
    <property type="entry name" value="PheA/TfdB_FAD_monoxygenase"/>
</dbReference>
<accession>A0ABP4AXH5</accession>
<sequence length="522" mass="56769">MRIAVAGGGPGGLFLATLLRRAAPSVEVTVFERNRADDTFGFGVVFSDRTLAGIHEADPVLRQALTEHGRHWDEIEVRLKGERIRCGGNGMAAIVRRTLLALMQARARDVGAELRFSTEVGLDDLAGYDLVVAADGTGSKIRERLEADLGVEVETATAKFIWFGTDYLFDGLTFVHERSPDGVFAVHGYPISDEVSTFIVETDEAAWRRAGLDEFDVTRPPGESDLLSKEYLEKLFSDQIDGKRLLVNNSRWGNFRTRRTRRWHTLHPRPVALLGDAVHTAHFSVGSGTKMAMEDAVALSRALAAHPGDLPAALAEYEAAAQPSVRKIQDSARPSLAWWEHFGRYHDEFEPWQFAYHFLSRSITDSRLARRDPGFVAASHDGWVSAHCAEPLETPFQRGGWSTPGRLVTVTTADGVPTAVAGGLRLATEPQAGPWGAPVAAPASEDGLPGVFARLDELVDLQPVLVAVHGGTALTRTLVCEQARMHNRLPALVVDTGEREGLADRALTTVLSGRADLVGVPA</sequence>
<protein>
    <recommendedName>
        <fullName evidence="3">FAD-binding domain-containing protein</fullName>
    </recommendedName>
</protein>
<comment type="caution">
    <text evidence="4">The sequence shown here is derived from an EMBL/GenBank/DDBJ whole genome shotgun (WGS) entry which is preliminary data.</text>
</comment>
<dbReference type="PANTHER" id="PTHR43476">
    <property type="entry name" value="3-(3-HYDROXY-PHENYL)PROPIONATE/3-HYDROXYCINNAMIC ACID HYDROXYLASE"/>
    <property type="match status" value="1"/>
</dbReference>
<dbReference type="Proteomes" id="UP001499967">
    <property type="component" value="Unassembled WGS sequence"/>
</dbReference>
<name>A0ABP4AXH5_9PSEU</name>
<keyword evidence="2" id="KW-0520">NAD</keyword>
<dbReference type="Pfam" id="PF01494">
    <property type="entry name" value="FAD_binding_3"/>
    <property type="match status" value="1"/>
</dbReference>
<evidence type="ECO:0000259" key="3">
    <source>
        <dbReference type="Pfam" id="PF01494"/>
    </source>
</evidence>
<feature type="domain" description="FAD-binding" evidence="3">
    <location>
        <begin position="3"/>
        <end position="330"/>
    </location>
</feature>
<dbReference type="InterPro" id="IPR036188">
    <property type="entry name" value="FAD/NAD-bd_sf"/>
</dbReference>
<keyword evidence="1" id="KW-0560">Oxidoreductase</keyword>
<gene>
    <name evidence="4" type="ORF">GCM10009559_36780</name>
</gene>
<dbReference type="InterPro" id="IPR002938">
    <property type="entry name" value="FAD-bd"/>
</dbReference>
<evidence type="ECO:0000313" key="4">
    <source>
        <dbReference type="EMBL" id="GAA0941245.1"/>
    </source>
</evidence>
<dbReference type="PRINTS" id="PR00420">
    <property type="entry name" value="RNGMNOXGNASE"/>
</dbReference>
<dbReference type="EMBL" id="BAAAHP010000101">
    <property type="protein sequence ID" value="GAA0941245.1"/>
    <property type="molecule type" value="Genomic_DNA"/>
</dbReference>
<dbReference type="Gene3D" id="3.50.50.60">
    <property type="entry name" value="FAD/NAD(P)-binding domain"/>
    <property type="match status" value="1"/>
</dbReference>
<dbReference type="PANTHER" id="PTHR43476:SF4">
    <property type="entry name" value="BLR0106 PROTEIN"/>
    <property type="match status" value="1"/>
</dbReference>
<keyword evidence="5" id="KW-1185">Reference proteome</keyword>
<evidence type="ECO:0000313" key="5">
    <source>
        <dbReference type="Proteomes" id="UP001499967"/>
    </source>
</evidence>
<evidence type="ECO:0000256" key="2">
    <source>
        <dbReference type="ARBA" id="ARBA00023027"/>
    </source>
</evidence>
<dbReference type="Gene3D" id="3.30.9.20">
    <property type="match status" value="1"/>
</dbReference>
<proteinExistence type="predicted"/>
<evidence type="ECO:0000256" key="1">
    <source>
        <dbReference type="ARBA" id="ARBA00023002"/>
    </source>
</evidence>
<organism evidence="4 5">
    <name type="scientific">Pseudonocardia zijingensis</name>
    <dbReference type="NCBI Taxonomy" id="153376"/>
    <lineage>
        <taxon>Bacteria</taxon>
        <taxon>Bacillati</taxon>
        <taxon>Actinomycetota</taxon>
        <taxon>Actinomycetes</taxon>
        <taxon>Pseudonocardiales</taxon>
        <taxon>Pseudonocardiaceae</taxon>
        <taxon>Pseudonocardia</taxon>
    </lineage>
</organism>
<dbReference type="SUPFAM" id="SSF51905">
    <property type="entry name" value="FAD/NAD(P)-binding domain"/>
    <property type="match status" value="1"/>
</dbReference>
<reference evidence="5" key="1">
    <citation type="journal article" date="2019" name="Int. J. Syst. Evol. Microbiol.">
        <title>The Global Catalogue of Microorganisms (GCM) 10K type strain sequencing project: providing services to taxonomists for standard genome sequencing and annotation.</title>
        <authorList>
            <consortium name="The Broad Institute Genomics Platform"/>
            <consortium name="The Broad Institute Genome Sequencing Center for Infectious Disease"/>
            <person name="Wu L."/>
            <person name="Ma J."/>
        </authorList>
    </citation>
    <scope>NUCLEOTIDE SEQUENCE [LARGE SCALE GENOMIC DNA]</scope>
    <source>
        <strain evidence="5">JCM 11117</strain>
    </source>
</reference>